<dbReference type="EMBL" id="WBMS02000018">
    <property type="protein sequence ID" value="MWA03302.1"/>
    <property type="molecule type" value="Genomic_DNA"/>
</dbReference>
<dbReference type="PANTHER" id="PTHR10098:SF108">
    <property type="entry name" value="TETRATRICOPEPTIDE REPEAT PROTEIN 28"/>
    <property type="match status" value="1"/>
</dbReference>
<comment type="caution">
    <text evidence="2">The sequence shown here is derived from an EMBL/GenBank/DDBJ whole genome shotgun (WGS) entry which is preliminary data.</text>
</comment>
<evidence type="ECO:0000259" key="1">
    <source>
        <dbReference type="Pfam" id="PF12770"/>
    </source>
</evidence>
<dbReference type="Pfam" id="PF12770">
    <property type="entry name" value="CHAT"/>
    <property type="match status" value="1"/>
</dbReference>
<dbReference type="InterPro" id="IPR011990">
    <property type="entry name" value="TPR-like_helical_dom_sf"/>
</dbReference>
<sequence length="1046" mass="111904">MKRSSAAAGDDSLVAELAAARTALKSAEPGSADFLRARVRLYELLQQYLETVDDDPGLSELEDESITVGRSLLADDLDTATRRLVEVSLSVDLIRRYRRLGPGAVDDLDHAISLGRRRVEAEDDATWVTDRVNLAGALLTSWNDRDRVDHLDEAVPLLETALADDGIDAEGRSFIAVTLAAAYINRFDLARRAEDLRSAIRTLRSVLTEHVPSTFIGAIINLVNALLTAHETGVDVGDPLDEAVALIEKVSATSGGGPRSSDWRYAVARVRLAQFDHGGDGEHLDQADTALSEALALLDDDSPDRSSYVSTAAVLAFARYSHGGNRRHLETAISATQEARSLDGISPQDLAILANQTCLAMTERFHLDGNRDDLDQAISLGREALNSSIRLDVEGALRVNLAHALHQRFELTGARRDLTEAIVNAVSALRVRTPSPERAIALSTAGLLYESKAQMAQADGDAHIAQADLDQAIGYIREALSFTSDQSPDAVTYRTHLASWLSSRAELTGSETDLDDAISHYETALDQAPEDSVTAGLTSFNLACCYASRVDRDVRAGGRAGQRSRNDLQRACDLWDDALAAGQPFISQFAGQRLGEVAFRMGEWDKCEQALTFSLDAARALTARRPRLADRERARFAVQGAASLAAVAATRAGSPQRAVVHLEQASATLLAEAAGLPADTVHFDEIVEAARHLGGPLVYWAATDYAGLSLIVTPDGSVTPVPLQVTIREAAKVIEELRAAFAANPTDTEAQLDEWNAAVEDVLRWTWENFVSHVVGVLGAVDTVGLIPIGRLAALPLSTARVQTGLYELTVPCVLPNARSVRRAPAWPATPRAAVVCDAGKGDDHLPAITSEGVRVAACYAQADQFVAASEAGAAPPRRVLRRSEVSAKEPAAHPVSASADVADELIGYLNGIDVGHIACHFSIKFDDPFDSVLHFKSGVRLAEIFGRHLPDPVHLVLSACDSGLSGTRLPDEAIGPASLLLASGARSVLAALWPLDDATAPDFMTEYHRRLASGHAPATALALTQRAVSLTSPTALWPAFVHVGT</sequence>
<organism evidence="2 3">
    <name type="scientific">Actinomadura physcomitrii</name>
    <dbReference type="NCBI Taxonomy" id="2650748"/>
    <lineage>
        <taxon>Bacteria</taxon>
        <taxon>Bacillati</taxon>
        <taxon>Actinomycetota</taxon>
        <taxon>Actinomycetes</taxon>
        <taxon>Streptosporangiales</taxon>
        <taxon>Thermomonosporaceae</taxon>
        <taxon>Actinomadura</taxon>
    </lineage>
</organism>
<evidence type="ECO:0000313" key="2">
    <source>
        <dbReference type="EMBL" id="MWA03302.1"/>
    </source>
</evidence>
<reference evidence="2" key="1">
    <citation type="submission" date="2019-12" db="EMBL/GenBank/DDBJ databases">
        <title>Actinomadura physcomitrii sp. nov., a novel actinomycete isolated from moss [Physcomitrium sphaericum (Ludw) Fuernr].</title>
        <authorList>
            <person name="Zhuang X."/>
        </authorList>
    </citation>
    <scope>NUCLEOTIDE SEQUENCE [LARGE SCALE GENOMIC DNA]</scope>
    <source>
        <strain evidence="2">LD22</strain>
    </source>
</reference>
<dbReference type="Proteomes" id="UP000462055">
    <property type="component" value="Unassembled WGS sequence"/>
</dbReference>
<keyword evidence="3" id="KW-1185">Reference proteome</keyword>
<dbReference type="PANTHER" id="PTHR10098">
    <property type="entry name" value="RAPSYN-RELATED"/>
    <property type="match status" value="1"/>
</dbReference>
<dbReference type="RefSeq" id="WP_151595839.1">
    <property type="nucleotide sequence ID" value="NZ_WBMS02000018.1"/>
</dbReference>
<gene>
    <name evidence="2" type="ORF">F8568_023565</name>
</gene>
<accession>A0A6I4MBY5</accession>
<feature type="domain" description="CHAT" evidence="1">
    <location>
        <begin position="781"/>
        <end position="1045"/>
    </location>
</feature>
<dbReference type="SUPFAM" id="SSF48452">
    <property type="entry name" value="TPR-like"/>
    <property type="match status" value="1"/>
</dbReference>
<dbReference type="Gene3D" id="1.25.40.10">
    <property type="entry name" value="Tetratricopeptide repeat domain"/>
    <property type="match status" value="2"/>
</dbReference>
<dbReference type="AlphaFoldDB" id="A0A6I4MBY5"/>
<dbReference type="InterPro" id="IPR024983">
    <property type="entry name" value="CHAT_dom"/>
</dbReference>
<name>A0A6I4MBY5_9ACTN</name>
<proteinExistence type="predicted"/>
<protein>
    <submittedName>
        <fullName evidence="2">CHAT domain-containing protein</fullName>
    </submittedName>
</protein>
<evidence type="ECO:0000313" key="3">
    <source>
        <dbReference type="Proteomes" id="UP000462055"/>
    </source>
</evidence>